<proteinExistence type="predicted"/>
<dbReference type="AlphaFoldDB" id="A0A6C0ILB8"/>
<protein>
    <submittedName>
        <fullName evidence="1">Uncharacterized protein</fullName>
    </submittedName>
</protein>
<organism evidence="1">
    <name type="scientific">viral metagenome</name>
    <dbReference type="NCBI Taxonomy" id="1070528"/>
    <lineage>
        <taxon>unclassified sequences</taxon>
        <taxon>metagenomes</taxon>
        <taxon>organismal metagenomes</taxon>
    </lineage>
</organism>
<accession>A0A6C0ILB8</accession>
<reference evidence="1" key="1">
    <citation type="journal article" date="2020" name="Nature">
        <title>Giant virus diversity and host interactions through global metagenomics.</title>
        <authorList>
            <person name="Schulz F."/>
            <person name="Roux S."/>
            <person name="Paez-Espino D."/>
            <person name="Jungbluth S."/>
            <person name="Walsh D.A."/>
            <person name="Denef V.J."/>
            <person name="McMahon K.D."/>
            <person name="Konstantinidis K.T."/>
            <person name="Eloe-Fadrosh E.A."/>
            <person name="Kyrpides N.C."/>
            <person name="Woyke T."/>
        </authorList>
    </citation>
    <scope>NUCLEOTIDE SEQUENCE</scope>
    <source>
        <strain evidence="1">GVMAG-M-3300023184-89</strain>
    </source>
</reference>
<sequence length="215" mass="23500">MSGANVELLTNLRNESVVNTVSGALALTMSSFWLINDNYKKTHDIYNRFRLPVVLGFLYGATNVIKGSIGINKYNQLLIEAVLDNHELTFFLAIPANNITGTKSLLTTTTKFDIKKIIAGINIYLNKISGLKIIDITVEEVNTGATANGNTIASNIKVDLIFIITNTTSIDRIVHSILSGQISVLDNTGSTQKLNISSVISSVFNNKYPYPSPFN</sequence>
<evidence type="ECO:0000313" key="1">
    <source>
        <dbReference type="EMBL" id="QHT92677.1"/>
    </source>
</evidence>
<dbReference type="EMBL" id="MN740193">
    <property type="protein sequence ID" value="QHT92677.1"/>
    <property type="molecule type" value="Genomic_DNA"/>
</dbReference>
<name>A0A6C0ILB8_9ZZZZ</name>